<evidence type="ECO:0000256" key="1">
    <source>
        <dbReference type="ARBA" id="ARBA00005986"/>
    </source>
</evidence>
<dbReference type="Proteomes" id="UP000016932">
    <property type="component" value="Unassembled WGS sequence"/>
</dbReference>
<dbReference type="eggNOG" id="ENOG502SZYR">
    <property type="taxonomic scope" value="Eukaryota"/>
</dbReference>
<dbReference type="RefSeq" id="XP_007931972.1">
    <property type="nucleotide sequence ID" value="XM_007933781.1"/>
</dbReference>
<evidence type="ECO:0000313" key="3">
    <source>
        <dbReference type="EMBL" id="EME77272.1"/>
    </source>
</evidence>
<name>M3AIJ7_PSEFD</name>
<protein>
    <recommendedName>
        <fullName evidence="2">EthD domain-containing protein</fullName>
    </recommendedName>
</protein>
<accession>M3AIJ7</accession>
<dbReference type="InterPro" id="IPR011008">
    <property type="entry name" value="Dimeric_a/b-barrel"/>
</dbReference>
<dbReference type="VEuPathDB" id="FungiDB:MYCFIDRAFT_42215"/>
<dbReference type="Gene3D" id="3.30.70.100">
    <property type="match status" value="1"/>
</dbReference>
<evidence type="ECO:0000313" key="4">
    <source>
        <dbReference type="Proteomes" id="UP000016932"/>
    </source>
</evidence>
<evidence type="ECO:0000259" key="2">
    <source>
        <dbReference type="Pfam" id="PF07110"/>
    </source>
</evidence>
<dbReference type="GO" id="GO:0016491">
    <property type="term" value="F:oxidoreductase activity"/>
    <property type="evidence" value="ECO:0007669"/>
    <property type="project" value="InterPro"/>
</dbReference>
<comment type="similarity">
    <text evidence="1">Belongs to the tpcK family.</text>
</comment>
<dbReference type="EMBL" id="KB446566">
    <property type="protein sequence ID" value="EME77272.1"/>
    <property type="molecule type" value="Genomic_DNA"/>
</dbReference>
<dbReference type="HOGENOM" id="CLU_115019_3_0_1"/>
<dbReference type="AlphaFoldDB" id="M3AIJ7"/>
<gene>
    <name evidence="3" type="ORF">MYCFIDRAFT_42215</name>
</gene>
<keyword evidence="4" id="KW-1185">Reference proteome</keyword>
<proteinExistence type="inferred from homology"/>
<dbReference type="GeneID" id="19339468"/>
<feature type="domain" description="EthD" evidence="2">
    <location>
        <begin position="39"/>
        <end position="117"/>
    </location>
</feature>
<organism evidence="3 4">
    <name type="scientific">Pseudocercospora fijiensis (strain CIRAD86)</name>
    <name type="common">Black leaf streak disease fungus</name>
    <name type="synonym">Mycosphaerella fijiensis</name>
    <dbReference type="NCBI Taxonomy" id="383855"/>
    <lineage>
        <taxon>Eukaryota</taxon>
        <taxon>Fungi</taxon>
        <taxon>Dikarya</taxon>
        <taxon>Ascomycota</taxon>
        <taxon>Pezizomycotina</taxon>
        <taxon>Dothideomycetes</taxon>
        <taxon>Dothideomycetidae</taxon>
        <taxon>Mycosphaerellales</taxon>
        <taxon>Mycosphaerellaceae</taxon>
        <taxon>Pseudocercospora</taxon>
    </lineage>
</organism>
<dbReference type="Pfam" id="PF07110">
    <property type="entry name" value="EthD"/>
    <property type="match status" value="1"/>
</dbReference>
<dbReference type="InterPro" id="IPR009799">
    <property type="entry name" value="EthD_dom"/>
</dbReference>
<dbReference type="SUPFAM" id="SSF54909">
    <property type="entry name" value="Dimeric alpha+beta barrel"/>
    <property type="match status" value="1"/>
</dbReference>
<dbReference type="STRING" id="383855.M3AIJ7"/>
<dbReference type="KEGG" id="pfj:MYCFIDRAFT_42215"/>
<sequence>MTLKKIDHDFQNPQLSYDANPNYQPYIKLSFYFSKGNNVTDEQFHRHWETIRRYTQVHQTADLKEKARDLGANLGIEHMDYDGCSEIWVEKWEDWVEFSSSEEYSQAMNPDCKHFMAMPVRVS</sequence>
<dbReference type="OrthoDB" id="3454835at2759"/>
<reference evidence="3 4" key="1">
    <citation type="journal article" date="2012" name="PLoS Pathog.">
        <title>Diverse lifestyles and strategies of plant pathogenesis encoded in the genomes of eighteen Dothideomycetes fungi.</title>
        <authorList>
            <person name="Ohm R.A."/>
            <person name="Feau N."/>
            <person name="Henrissat B."/>
            <person name="Schoch C.L."/>
            <person name="Horwitz B.A."/>
            <person name="Barry K.W."/>
            <person name="Condon B.J."/>
            <person name="Copeland A.C."/>
            <person name="Dhillon B."/>
            <person name="Glaser F."/>
            <person name="Hesse C.N."/>
            <person name="Kosti I."/>
            <person name="LaButti K."/>
            <person name="Lindquist E.A."/>
            <person name="Lucas S."/>
            <person name="Salamov A.A."/>
            <person name="Bradshaw R.E."/>
            <person name="Ciuffetti L."/>
            <person name="Hamelin R.C."/>
            <person name="Kema G.H.J."/>
            <person name="Lawrence C."/>
            <person name="Scott J.A."/>
            <person name="Spatafora J.W."/>
            <person name="Turgeon B.G."/>
            <person name="de Wit P.J.G.M."/>
            <person name="Zhong S."/>
            <person name="Goodwin S.B."/>
            <person name="Grigoriev I.V."/>
        </authorList>
    </citation>
    <scope>NUCLEOTIDE SEQUENCE [LARGE SCALE GENOMIC DNA]</scope>
    <source>
        <strain evidence="3 4">CIRAD86</strain>
    </source>
</reference>